<dbReference type="Proteomes" id="UP001152622">
    <property type="component" value="Chromosome 4"/>
</dbReference>
<name>A0A9Q1FRI3_SYNKA</name>
<proteinExistence type="predicted"/>
<gene>
    <name evidence="1" type="ORF">SKAU_G00134070</name>
</gene>
<reference evidence="1" key="1">
    <citation type="journal article" date="2023" name="Science">
        <title>Genome structures resolve the early diversification of teleost fishes.</title>
        <authorList>
            <person name="Parey E."/>
            <person name="Louis A."/>
            <person name="Montfort J."/>
            <person name="Bouchez O."/>
            <person name="Roques C."/>
            <person name="Iampietro C."/>
            <person name="Lluch J."/>
            <person name="Castinel A."/>
            <person name="Donnadieu C."/>
            <person name="Desvignes T."/>
            <person name="Floi Bucao C."/>
            <person name="Jouanno E."/>
            <person name="Wen M."/>
            <person name="Mejri S."/>
            <person name="Dirks R."/>
            <person name="Jansen H."/>
            <person name="Henkel C."/>
            <person name="Chen W.J."/>
            <person name="Zahm M."/>
            <person name="Cabau C."/>
            <person name="Klopp C."/>
            <person name="Thompson A.W."/>
            <person name="Robinson-Rechavi M."/>
            <person name="Braasch I."/>
            <person name="Lecointre G."/>
            <person name="Bobe J."/>
            <person name="Postlethwait J.H."/>
            <person name="Berthelot C."/>
            <person name="Roest Crollius H."/>
            <person name="Guiguen Y."/>
        </authorList>
    </citation>
    <scope>NUCLEOTIDE SEQUENCE</scope>
    <source>
        <strain evidence="1">WJC10195</strain>
    </source>
</reference>
<evidence type="ECO:0000313" key="2">
    <source>
        <dbReference type="Proteomes" id="UP001152622"/>
    </source>
</evidence>
<comment type="caution">
    <text evidence="1">The sequence shown here is derived from an EMBL/GenBank/DDBJ whole genome shotgun (WGS) entry which is preliminary data.</text>
</comment>
<sequence>MLVRNDSIRLCGFVGQPIFRRMLNKPSLLTKSNALVRSMKATSMKATPGVDGGRRSCLPLIFLHGIRIGIDSFSQLL</sequence>
<protein>
    <submittedName>
        <fullName evidence="1">Uncharacterized protein</fullName>
    </submittedName>
</protein>
<keyword evidence="2" id="KW-1185">Reference proteome</keyword>
<dbReference type="EMBL" id="JAINUF010000004">
    <property type="protein sequence ID" value="KAJ8364576.1"/>
    <property type="molecule type" value="Genomic_DNA"/>
</dbReference>
<organism evidence="1 2">
    <name type="scientific">Synaphobranchus kaupii</name>
    <name type="common">Kaup's arrowtooth eel</name>
    <dbReference type="NCBI Taxonomy" id="118154"/>
    <lineage>
        <taxon>Eukaryota</taxon>
        <taxon>Metazoa</taxon>
        <taxon>Chordata</taxon>
        <taxon>Craniata</taxon>
        <taxon>Vertebrata</taxon>
        <taxon>Euteleostomi</taxon>
        <taxon>Actinopterygii</taxon>
        <taxon>Neopterygii</taxon>
        <taxon>Teleostei</taxon>
        <taxon>Anguilliformes</taxon>
        <taxon>Synaphobranchidae</taxon>
        <taxon>Synaphobranchus</taxon>
    </lineage>
</organism>
<evidence type="ECO:0000313" key="1">
    <source>
        <dbReference type="EMBL" id="KAJ8364576.1"/>
    </source>
</evidence>
<dbReference type="AlphaFoldDB" id="A0A9Q1FRI3"/>
<accession>A0A9Q1FRI3</accession>